<dbReference type="InterPro" id="IPR012961">
    <property type="entry name" value="Ski2/MTR4_C"/>
</dbReference>
<dbReference type="EMBL" id="CP045875">
    <property type="protein sequence ID" value="QGG47032.1"/>
    <property type="molecule type" value="Genomic_DNA"/>
</dbReference>
<keyword evidence="3" id="KW-0067">ATP-binding</keyword>
<dbReference type="GO" id="GO:0004386">
    <property type="term" value="F:helicase activity"/>
    <property type="evidence" value="ECO:0007669"/>
    <property type="project" value="UniProtKB-KW"/>
</dbReference>
<organism evidence="3 4">
    <name type="scientific">Heliorestis convoluta</name>
    <dbReference type="NCBI Taxonomy" id="356322"/>
    <lineage>
        <taxon>Bacteria</taxon>
        <taxon>Bacillati</taxon>
        <taxon>Bacillota</taxon>
        <taxon>Clostridia</taxon>
        <taxon>Eubacteriales</taxon>
        <taxon>Heliobacteriaceae</taxon>
        <taxon>Heliorestis</taxon>
    </lineage>
</organism>
<protein>
    <submittedName>
        <fullName evidence="3">DEAD/DEAH box helicase</fullName>
    </submittedName>
</protein>
<keyword evidence="4" id="KW-1185">Reference proteome</keyword>
<feature type="coiled-coil region" evidence="1">
    <location>
        <begin position="98"/>
        <end position="142"/>
    </location>
</feature>
<dbReference type="Pfam" id="PF08148">
    <property type="entry name" value="DSHCT"/>
    <property type="match status" value="1"/>
</dbReference>
<proteinExistence type="predicted"/>
<keyword evidence="3" id="KW-0378">Hydrolase</keyword>
<keyword evidence="3" id="KW-0347">Helicase</keyword>
<keyword evidence="1" id="KW-0175">Coiled coil</keyword>
<gene>
    <name evidence="3" type="ORF">FTV88_0876</name>
</gene>
<keyword evidence="3" id="KW-0547">Nucleotide-binding</keyword>
<dbReference type="AlphaFoldDB" id="A0A5Q2N164"/>
<evidence type="ECO:0000313" key="3">
    <source>
        <dbReference type="EMBL" id="QGG47032.1"/>
    </source>
</evidence>
<dbReference type="KEGG" id="hcv:FTV88_0876"/>
<accession>A0A5Q2N164</accession>
<sequence length="375" mass="43634">MVIVRADYQYFSEERFPHWPEKTAEAIRSHFTLSFNSVVNLAAHHTDEQVDKILSHNFKAYQQQRESEQARLQMESLTTQDVLPRCSVFGEDACPANRQALEKELRKILIKLKTWEQQEFKSERLRRRIELAQERKEEIQQRTQVLPKLRCNRQDRLICQQRNSETKGHNLSFRKAEEKLNRAQNRIQEIGKSYEEMVQFLIEHQYLGEDGKTMMPRGTALAKLHVEELLVTEWLYEGLLHRVNEVELAALIGGVVMEDGRFEQHIIHGAKSVSESLREGADIFKRVRDMVPAKLPQPHFRLEGCWLMKLLVEAPEWHTFLSMANMAEGDAIAFARRTMDVLRQLTRAVADDDSLRKKVGRAQDLVARPEVVAGL</sequence>
<feature type="domain" description="ATP-dependent RNA helicase Ski2/MTR4 C-terminal" evidence="2">
    <location>
        <begin position="209"/>
        <end position="375"/>
    </location>
</feature>
<reference evidence="4" key="1">
    <citation type="submission" date="2019-11" db="EMBL/GenBank/DDBJ databases">
        <title>Genome sequence of Heliorestis convoluta strain HH, an alkaliphilic and minimalistic phototrophic bacterium from a soda lake in Egypt.</title>
        <authorList>
            <person name="Dewey E.D."/>
            <person name="Stokes L.M."/>
            <person name="Burchell B.M."/>
            <person name="Shaffer K.N."/>
            <person name="Huntington A.M."/>
            <person name="Baker J.M."/>
            <person name="Nadendla S."/>
            <person name="Giglio M.G."/>
            <person name="Touchman J.W."/>
            <person name="Blankenship R.E."/>
            <person name="Madigan M.T."/>
            <person name="Sattley W.M."/>
        </authorList>
    </citation>
    <scope>NUCLEOTIDE SEQUENCE [LARGE SCALE GENOMIC DNA]</scope>
    <source>
        <strain evidence="4">HH</strain>
    </source>
</reference>
<evidence type="ECO:0000259" key="2">
    <source>
        <dbReference type="SMART" id="SM01142"/>
    </source>
</evidence>
<evidence type="ECO:0000256" key="1">
    <source>
        <dbReference type="SAM" id="Coils"/>
    </source>
</evidence>
<dbReference type="Proteomes" id="UP000366051">
    <property type="component" value="Chromosome"/>
</dbReference>
<dbReference type="RefSeq" id="WP_153724495.1">
    <property type="nucleotide sequence ID" value="NZ_CP045875.1"/>
</dbReference>
<dbReference type="Gene3D" id="1.10.3380.30">
    <property type="match status" value="1"/>
</dbReference>
<evidence type="ECO:0000313" key="4">
    <source>
        <dbReference type="Proteomes" id="UP000366051"/>
    </source>
</evidence>
<dbReference type="SMART" id="SM01142">
    <property type="entry name" value="DSHCT"/>
    <property type="match status" value="1"/>
</dbReference>
<name>A0A5Q2N164_9FIRM</name>